<evidence type="ECO:0000313" key="2">
    <source>
        <dbReference type="EMBL" id="SDZ09823.1"/>
    </source>
</evidence>
<reference evidence="3" key="1">
    <citation type="submission" date="2016-10" db="EMBL/GenBank/DDBJ databases">
        <authorList>
            <person name="Varghese N."/>
            <person name="Submissions S."/>
        </authorList>
    </citation>
    <scope>NUCLEOTIDE SEQUENCE [LARGE SCALE GENOMIC DNA]</scope>
    <source>
        <strain evidence="3">CGMCC 4.3530</strain>
    </source>
</reference>
<evidence type="ECO:0000259" key="1">
    <source>
        <dbReference type="Pfam" id="PF12697"/>
    </source>
</evidence>
<dbReference type="Gene3D" id="3.40.50.1820">
    <property type="entry name" value="alpha/beta hydrolase"/>
    <property type="match status" value="1"/>
</dbReference>
<dbReference type="EMBL" id="FNOK01000046">
    <property type="protein sequence ID" value="SDZ09823.1"/>
    <property type="molecule type" value="Genomic_DNA"/>
</dbReference>
<dbReference type="PANTHER" id="PTHR43798">
    <property type="entry name" value="MONOACYLGLYCEROL LIPASE"/>
    <property type="match status" value="1"/>
</dbReference>
<accession>A0A1H3Q967</accession>
<dbReference type="GO" id="GO:0016020">
    <property type="term" value="C:membrane"/>
    <property type="evidence" value="ECO:0007669"/>
    <property type="project" value="TreeGrafter"/>
</dbReference>
<dbReference type="InterPro" id="IPR029058">
    <property type="entry name" value="AB_hydrolase_fold"/>
</dbReference>
<dbReference type="InterPro" id="IPR000073">
    <property type="entry name" value="AB_hydrolase_1"/>
</dbReference>
<evidence type="ECO:0000313" key="3">
    <source>
        <dbReference type="Proteomes" id="UP000199529"/>
    </source>
</evidence>
<dbReference type="Pfam" id="PF12697">
    <property type="entry name" value="Abhydrolase_6"/>
    <property type="match status" value="1"/>
</dbReference>
<protein>
    <submittedName>
        <fullName evidence="2">Pimeloyl-ACP methyl ester carboxylesterase</fullName>
    </submittedName>
</protein>
<keyword evidence="3" id="KW-1185">Reference proteome</keyword>
<dbReference type="Proteomes" id="UP000199529">
    <property type="component" value="Unassembled WGS sequence"/>
</dbReference>
<organism evidence="2 3">
    <name type="scientific">Saccharopolyspora shandongensis</name>
    <dbReference type="NCBI Taxonomy" id="418495"/>
    <lineage>
        <taxon>Bacteria</taxon>
        <taxon>Bacillati</taxon>
        <taxon>Actinomycetota</taxon>
        <taxon>Actinomycetes</taxon>
        <taxon>Pseudonocardiales</taxon>
        <taxon>Pseudonocardiaceae</taxon>
        <taxon>Saccharopolyspora</taxon>
    </lineage>
</organism>
<dbReference type="STRING" id="418495.SAMN05216215_104649"/>
<sequence>MDFRTSRGADDFFAAYDAVLAKWPAPVDALEVPTAYGSTRVHTCGAPDGPPLVLLPGGGATSTVWFANARDLGERHRVYAIDLIGEAGRSVADGKAVSGVADQMAWLDEVLDHLGVEAADVCGHSYGAWIALHYALHSPRVRSLALLDPTACFTRWNPRYLLRALPMLLRPAPRRTRDFLRWETGGAGIDPACLELQARGAEFRAAKPVTRPNPDPSRLTVPTLVLAAEHSKAHDPRRLLAQAERVVPGVRTALLPGVGHHAIPTGNAARLNEILADFLSAAETA</sequence>
<dbReference type="OrthoDB" id="5513277at2"/>
<dbReference type="PANTHER" id="PTHR43798:SF33">
    <property type="entry name" value="HYDROLASE, PUTATIVE (AFU_ORTHOLOGUE AFUA_2G14860)-RELATED"/>
    <property type="match status" value="1"/>
</dbReference>
<name>A0A1H3Q967_9PSEU</name>
<dbReference type="GO" id="GO:0003824">
    <property type="term" value="F:catalytic activity"/>
    <property type="evidence" value="ECO:0007669"/>
    <property type="project" value="UniProtKB-ARBA"/>
</dbReference>
<gene>
    <name evidence="2" type="ORF">SAMN05216215_104649</name>
</gene>
<proteinExistence type="predicted"/>
<dbReference type="AlphaFoldDB" id="A0A1H3Q967"/>
<dbReference type="InterPro" id="IPR050266">
    <property type="entry name" value="AB_hydrolase_sf"/>
</dbReference>
<feature type="domain" description="AB hydrolase-1" evidence="1">
    <location>
        <begin position="52"/>
        <end position="270"/>
    </location>
</feature>
<dbReference type="SUPFAM" id="SSF53474">
    <property type="entry name" value="alpha/beta-Hydrolases"/>
    <property type="match status" value="1"/>
</dbReference>
<dbReference type="RefSeq" id="WP_093274099.1">
    <property type="nucleotide sequence ID" value="NZ_FNOK01000046.1"/>
</dbReference>